<dbReference type="Pfam" id="PF02734">
    <property type="entry name" value="Dak2"/>
    <property type="match status" value="1"/>
</dbReference>
<keyword evidence="4" id="KW-1185">Reference proteome</keyword>
<dbReference type="Proteomes" id="UP001321475">
    <property type="component" value="Chromosome"/>
</dbReference>
<dbReference type="Gene3D" id="1.25.40.340">
    <property type="match status" value="1"/>
</dbReference>
<gene>
    <name evidence="3" type="ORF">GCM10025865_24000</name>
</gene>
<feature type="region of interest" description="Disordered" evidence="1">
    <location>
        <begin position="526"/>
        <end position="554"/>
    </location>
</feature>
<protein>
    <recommendedName>
        <fullName evidence="2">DhaL domain-containing protein</fullName>
    </recommendedName>
</protein>
<dbReference type="PANTHER" id="PTHR33434:SF4">
    <property type="entry name" value="PHOSPHATASE PROTEIN"/>
    <property type="match status" value="1"/>
</dbReference>
<dbReference type="RefSeq" id="WP_286217424.1">
    <property type="nucleotide sequence ID" value="NZ_AP027729.1"/>
</dbReference>
<dbReference type="InterPro" id="IPR048394">
    <property type="entry name" value="FakA-like_M"/>
</dbReference>
<feature type="domain" description="DhaL" evidence="2">
    <location>
        <begin position="10"/>
        <end position="218"/>
    </location>
</feature>
<dbReference type="SMART" id="SM01120">
    <property type="entry name" value="Dak2"/>
    <property type="match status" value="1"/>
</dbReference>
<dbReference type="PROSITE" id="PS51480">
    <property type="entry name" value="DHAL"/>
    <property type="match status" value="1"/>
</dbReference>
<feature type="compositionally biased region" description="Acidic residues" evidence="1">
    <location>
        <begin position="342"/>
        <end position="351"/>
    </location>
</feature>
<evidence type="ECO:0000259" key="2">
    <source>
        <dbReference type="PROSITE" id="PS51480"/>
    </source>
</evidence>
<evidence type="ECO:0000256" key="1">
    <source>
        <dbReference type="SAM" id="MobiDB-lite"/>
    </source>
</evidence>
<reference evidence="4" key="1">
    <citation type="journal article" date="2019" name="Int. J. Syst. Evol. Microbiol.">
        <title>The Global Catalogue of Microorganisms (GCM) 10K type strain sequencing project: providing services to taxonomists for standard genome sequencing and annotation.</title>
        <authorList>
            <consortium name="The Broad Institute Genomics Platform"/>
            <consortium name="The Broad Institute Genome Sequencing Center for Infectious Disease"/>
            <person name="Wu L."/>
            <person name="Ma J."/>
        </authorList>
    </citation>
    <scope>NUCLEOTIDE SEQUENCE [LARGE SCALE GENOMIC DNA]</scope>
    <source>
        <strain evidence="4">NBRC 108565</strain>
    </source>
</reference>
<evidence type="ECO:0000313" key="4">
    <source>
        <dbReference type="Proteomes" id="UP001321475"/>
    </source>
</evidence>
<dbReference type="InterPro" id="IPR036117">
    <property type="entry name" value="DhaL_dom_sf"/>
</dbReference>
<dbReference type="SUPFAM" id="SSF101473">
    <property type="entry name" value="DhaL-like"/>
    <property type="match status" value="1"/>
</dbReference>
<feature type="compositionally biased region" description="Gly residues" evidence="1">
    <location>
        <begin position="533"/>
        <end position="542"/>
    </location>
</feature>
<dbReference type="InterPro" id="IPR004007">
    <property type="entry name" value="DhaL_dom"/>
</dbReference>
<accession>A0ABN6XE34</accession>
<evidence type="ECO:0000313" key="3">
    <source>
        <dbReference type="EMBL" id="BDZ43101.1"/>
    </source>
</evidence>
<proteinExistence type="predicted"/>
<dbReference type="Pfam" id="PF21645">
    <property type="entry name" value="FakA-like_M"/>
    <property type="match status" value="1"/>
</dbReference>
<dbReference type="EMBL" id="AP027729">
    <property type="protein sequence ID" value="BDZ43101.1"/>
    <property type="molecule type" value="Genomic_DNA"/>
</dbReference>
<name>A0ABN6XE34_9CELL</name>
<organism evidence="3 4">
    <name type="scientific">Paraoerskovia sediminicola</name>
    <dbReference type="NCBI Taxonomy" id="1138587"/>
    <lineage>
        <taxon>Bacteria</taxon>
        <taxon>Bacillati</taxon>
        <taxon>Actinomycetota</taxon>
        <taxon>Actinomycetes</taxon>
        <taxon>Micrococcales</taxon>
        <taxon>Cellulomonadaceae</taxon>
        <taxon>Paraoerskovia</taxon>
    </lineage>
</organism>
<dbReference type="InterPro" id="IPR050270">
    <property type="entry name" value="DegV_domain_contain"/>
</dbReference>
<sequence>MSGAQRVDAALVRRWLRAACDDLGRVRPRLDALNVFPVADADTGTNLYLTLAHGVRELESLPAGASASATVRAVARGALLGARGNSGSILAEYLRGLGPGLDVAGSATALARALGAGAVAARSAVLEPAPGTILSAATAAGDAALAVVSREAGDEADGEAGHEAGHEADDVGAVTRAAFAAAVGSAAASQDDLGVLRRAGVHDAGALGLCVLLAALDRCVSGVSDAQGILDRMETLLEHRRPAVDGPAGDSAGDLAGGPVGGGSASYGAVASADVNGDAHSHSHSHGHGADGEFEVMFVLHGAAGASVEGAGDGALDPAGDSAHDLAVDGAGRPVGDSTADNTDDSTDDTAGEPAGENVDRVAEQLRRALAELGVSVVVTGGDGVWQAHVHTDRPVRAIRAGRRSARRVGGVVRQVEVRHLSVAADGPGRALASDGAPGGGGASHGTVVVTAASGLVADFARAGGVVLVVDTEEEPDLDDVARLVVDVQSPKVVVLPGRELDEGLLHERVAAIVAELGDAVVRSADGAAECPDGGGADGGADGSDDGAGAPGSP</sequence>
<dbReference type="PANTHER" id="PTHR33434">
    <property type="entry name" value="DEGV DOMAIN-CONTAINING PROTEIN DR_1986-RELATED"/>
    <property type="match status" value="1"/>
</dbReference>
<feature type="region of interest" description="Disordered" evidence="1">
    <location>
        <begin position="311"/>
        <end position="358"/>
    </location>
</feature>